<name>A0A8S5R4L6_9CAUD</name>
<organism evidence="1">
    <name type="scientific">Myoviridae sp. ctxbQ4</name>
    <dbReference type="NCBI Taxonomy" id="2827292"/>
    <lineage>
        <taxon>Viruses</taxon>
        <taxon>Duplodnaviria</taxon>
        <taxon>Heunggongvirae</taxon>
        <taxon>Uroviricota</taxon>
        <taxon>Caudoviricetes</taxon>
    </lineage>
</organism>
<accession>A0A8S5R4L6</accession>
<dbReference type="EMBL" id="BK015817">
    <property type="protein sequence ID" value="DAE26391.1"/>
    <property type="molecule type" value="Genomic_DNA"/>
</dbReference>
<protein>
    <submittedName>
        <fullName evidence="1">Pyocin activator protein PrtN</fullName>
    </submittedName>
</protein>
<proteinExistence type="predicted"/>
<reference evidence="1" key="1">
    <citation type="journal article" date="2021" name="Proc. Natl. Acad. Sci. U.S.A.">
        <title>A Catalog of Tens of Thousands of Viruses from Human Metagenomes Reveals Hidden Associations with Chronic Diseases.</title>
        <authorList>
            <person name="Tisza M.J."/>
            <person name="Buck C.B."/>
        </authorList>
    </citation>
    <scope>NUCLEOTIDE SEQUENCE</scope>
    <source>
        <strain evidence="1">CtxbQ4</strain>
    </source>
</reference>
<sequence length="73" mass="8134">MREKEGYRENMGMILELFPGRVSITPKEAATIMDVNVKTIYSAISRVKNPLPAVSISAKKIIIPIAAFARWLS</sequence>
<evidence type="ECO:0000313" key="1">
    <source>
        <dbReference type="EMBL" id="DAE26391.1"/>
    </source>
</evidence>